<dbReference type="InterPro" id="IPR029058">
    <property type="entry name" value="AB_hydrolase_fold"/>
</dbReference>
<evidence type="ECO:0000259" key="3">
    <source>
        <dbReference type="Pfam" id="PF07859"/>
    </source>
</evidence>
<keyword evidence="1" id="KW-0596">Phosphopantetheine</keyword>
<protein>
    <recommendedName>
        <fullName evidence="7">Polyketide synthase phosphopantetheine-binding domain-containing protein</fullName>
    </recommendedName>
</protein>
<dbReference type="PANTHER" id="PTHR43439:SF2">
    <property type="entry name" value="ENZYME, PUTATIVE (JCVI)-RELATED"/>
    <property type="match status" value="1"/>
</dbReference>
<evidence type="ECO:0000313" key="6">
    <source>
        <dbReference type="Proteomes" id="UP000019376"/>
    </source>
</evidence>
<dbReference type="GO" id="GO:0017000">
    <property type="term" value="P:antibiotic biosynthetic process"/>
    <property type="evidence" value="ECO:0007669"/>
    <property type="project" value="UniProtKB-ARBA"/>
</dbReference>
<keyword evidence="2" id="KW-0597">Phosphoprotein</keyword>
<dbReference type="GO" id="GO:0072330">
    <property type="term" value="P:monocarboxylic acid biosynthetic process"/>
    <property type="evidence" value="ECO:0007669"/>
    <property type="project" value="UniProtKB-ARBA"/>
</dbReference>
<dbReference type="OrthoDB" id="329835at2759"/>
<evidence type="ECO:0000313" key="5">
    <source>
        <dbReference type="EMBL" id="EPS34779.1"/>
    </source>
</evidence>
<sequence>MAAFLSPKLSLDSAATTGIRTLPDLVDFHAKHNPQHIFCIQTRQDHDSISVSFKKLQRAIVRCQARLRRDHSDLHPPAIDAEGHVAKCAPVAILMESHVGLAIYVLVCMGMGVPVVLLSARLNPSAVRHLLKETGSRHAVVSPQLLALASEAISPAEETNRDTLNGDGATTIRIATEWESLLDEENAADESKSGFSFVAICLSLGAGKTVCIPPPSRVPDGASVVNLLQRSGATALISVPSILEEIEGLPDNKGAGALARLELVGFGGGMPKEAVGQRLDAFGVRLIGHQLQVKLDRVDNSDQQIFAYRLSMVPFGWTQRFELQDLIITTTEYTAESDLSLLDFSVTGRTDDLICLATGEKVRPTILESLLRQCDGVKDAITFGEGQFELGIIVEATDALNPDHFEQFKTTIWPQIEDASRQMDAHAKITSPAAVLVVPSGDLPRSDKGTILRKAVATKYAEEIADVYRNFEVAVAPALNLSSPLSSIKAFVAESMAWQANDQDDFFARGMDSLQATKLRRLLKGSVQATHSMFGSDASHVLPVASISNDFVYRHPSISSIVGALFPENDAIEEVLTEAQLFEQLVSNYTGRYDHTQEEKAVVVLTGSKGSLGSFFLAQLLSNSSVSRVICLNRPGKGADALKVQKSALTSRNISVNDVAWAKVEVYEVSTEVPWLGLSKEVYENLATESTHIVHIAWPMNFQMGVQSYESSFKTLRNLLELARRARFYSYKQKPRLLFISSISTVGNHPLPPGQNLISEVIPDGPASALDLGYAKTKLVCEKMIQRAASDYPEIEVGVVRVGQISGAANGYWNANEHFVATLSWLPVDSAAQALSEILFHGEPLRLVYNLENPTRQSWEHAVALLSRELQIPASSIVPLDQWLDHVASAPGPENPAANVIDFLKRDFSKMSCGSVVLDTSGHSRESEVVRVITGFKQPVQDPPSYRGVPQEKTGRIETVVFTHTDKKLPLRADIHYPSSQQAMRHDTWVTGLVIHGGGHVMLSRQDIRPLQMQLLLDNGVLPVSVDYRLCPETTILEGPLVDIANAYAWARKSLPYLKLTKTRVNEKLDHSKAVVVGWSTGGTLAMSLAWTSIPRGISPPTGILAFYCPTDYEDEFWQKPNVPEHSNSFGNELYNVIDGVHSTPTTAYKVPSKVKAAAGWIAPQDPRSRIVLHMNWHGQTLPVLFRGLPAGQTVPRQAAADFNRLEQPPREDIIQASPYAQILQGNYKSPTHIVFGTKDDLIPWEQAQRTFDAMQQAGIESGLTIAPGQPHLFDLYRDPDGSRWGYIMEGYKYLLQTLGRKINSDRELR</sequence>
<dbReference type="InterPro" id="IPR013120">
    <property type="entry name" value="FAR_NAD-bd"/>
</dbReference>
<dbReference type="SUPFAM" id="SSF51735">
    <property type="entry name" value="NAD(P)-binding Rossmann-fold domains"/>
    <property type="match status" value="1"/>
</dbReference>
<dbReference type="Gene3D" id="3.40.50.12780">
    <property type="entry name" value="N-terminal domain of ligase-like"/>
    <property type="match status" value="2"/>
</dbReference>
<dbReference type="PANTHER" id="PTHR43439">
    <property type="entry name" value="PHENYLACETATE-COENZYME A LIGASE"/>
    <property type="match status" value="1"/>
</dbReference>
<dbReference type="STRING" id="933388.S7ZWG0"/>
<dbReference type="InterPro" id="IPR013094">
    <property type="entry name" value="AB_hydrolase_3"/>
</dbReference>
<reference evidence="5 6" key="1">
    <citation type="journal article" date="2013" name="PLoS ONE">
        <title>Genomic and secretomic analyses reveal unique features of the lignocellulolytic enzyme system of Penicillium decumbens.</title>
        <authorList>
            <person name="Liu G."/>
            <person name="Zhang L."/>
            <person name="Wei X."/>
            <person name="Zou G."/>
            <person name="Qin Y."/>
            <person name="Ma L."/>
            <person name="Li J."/>
            <person name="Zheng H."/>
            <person name="Wang S."/>
            <person name="Wang C."/>
            <person name="Xun L."/>
            <person name="Zhao G.-P."/>
            <person name="Zhou Z."/>
            <person name="Qu Y."/>
        </authorList>
    </citation>
    <scope>NUCLEOTIDE SEQUENCE [LARGE SCALE GENOMIC DNA]</scope>
    <source>
        <strain evidence="6">114-2 / CGMCC 5302</strain>
    </source>
</reference>
<dbReference type="Gene3D" id="3.40.50.1820">
    <property type="entry name" value="alpha/beta hydrolase"/>
    <property type="match status" value="1"/>
</dbReference>
<feature type="domain" description="Thioester reductase (TE)" evidence="4">
    <location>
        <begin position="605"/>
        <end position="816"/>
    </location>
</feature>
<dbReference type="HOGENOM" id="CLU_002220_2_1_1"/>
<dbReference type="PhylomeDB" id="S7ZWG0"/>
<dbReference type="EMBL" id="KB644415">
    <property type="protein sequence ID" value="EPS34779.1"/>
    <property type="molecule type" value="Genomic_DNA"/>
</dbReference>
<proteinExistence type="predicted"/>
<keyword evidence="6" id="KW-1185">Reference proteome</keyword>
<dbReference type="SUPFAM" id="SSF56801">
    <property type="entry name" value="Acetyl-CoA synthetase-like"/>
    <property type="match status" value="1"/>
</dbReference>
<evidence type="ECO:0000259" key="4">
    <source>
        <dbReference type="Pfam" id="PF07993"/>
    </source>
</evidence>
<name>S7ZWG0_PENO1</name>
<dbReference type="Gene3D" id="3.30.300.30">
    <property type="match status" value="1"/>
</dbReference>
<dbReference type="InterPro" id="IPR051414">
    <property type="entry name" value="Adenylate-forming_Reductase"/>
</dbReference>
<dbReference type="Pfam" id="PF07993">
    <property type="entry name" value="NAD_binding_4"/>
    <property type="match status" value="1"/>
</dbReference>
<dbReference type="Proteomes" id="UP000019376">
    <property type="component" value="Unassembled WGS sequence"/>
</dbReference>
<dbReference type="Pfam" id="PF07859">
    <property type="entry name" value="Abhydrolase_3"/>
    <property type="match status" value="1"/>
</dbReference>
<organism evidence="5 6">
    <name type="scientific">Penicillium oxalicum (strain 114-2 / CGMCC 5302)</name>
    <name type="common">Penicillium decumbens</name>
    <dbReference type="NCBI Taxonomy" id="933388"/>
    <lineage>
        <taxon>Eukaryota</taxon>
        <taxon>Fungi</taxon>
        <taxon>Dikarya</taxon>
        <taxon>Ascomycota</taxon>
        <taxon>Pezizomycotina</taxon>
        <taxon>Eurotiomycetes</taxon>
        <taxon>Eurotiomycetidae</taxon>
        <taxon>Eurotiales</taxon>
        <taxon>Aspergillaceae</taxon>
        <taxon>Penicillium</taxon>
    </lineage>
</organism>
<gene>
    <name evidence="5" type="ORF">PDE_09743</name>
</gene>
<dbReference type="eggNOG" id="KOG1178">
    <property type="taxonomic scope" value="Eukaryota"/>
</dbReference>
<dbReference type="Gene3D" id="3.40.50.720">
    <property type="entry name" value="NAD(P)-binding Rossmann-like Domain"/>
    <property type="match status" value="1"/>
</dbReference>
<evidence type="ECO:0000256" key="1">
    <source>
        <dbReference type="ARBA" id="ARBA00022450"/>
    </source>
</evidence>
<accession>S7ZWG0</accession>
<dbReference type="InterPro" id="IPR042099">
    <property type="entry name" value="ANL_N_sf"/>
</dbReference>
<evidence type="ECO:0000256" key="2">
    <source>
        <dbReference type="ARBA" id="ARBA00022553"/>
    </source>
</evidence>
<dbReference type="InterPro" id="IPR036291">
    <property type="entry name" value="NAD(P)-bd_dom_sf"/>
</dbReference>
<dbReference type="SUPFAM" id="SSF53474">
    <property type="entry name" value="alpha/beta-Hydrolases"/>
    <property type="match status" value="1"/>
</dbReference>
<feature type="domain" description="Alpha/beta hydrolase fold-3" evidence="3">
    <location>
        <begin position="994"/>
        <end position="1114"/>
    </location>
</feature>
<dbReference type="InterPro" id="IPR045851">
    <property type="entry name" value="AMP-bd_C_sf"/>
</dbReference>
<dbReference type="Pfam" id="PF23562">
    <property type="entry name" value="AMP-binding_C_3"/>
    <property type="match status" value="1"/>
</dbReference>
<dbReference type="GO" id="GO:0016787">
    <property type="term" value="F:hydrolase activity"/>
    <property type="evidence" value="ECO:0007669"/>
    <property type="project" value="InterPro"/>
</dbReference>
<evidence type="ECO:0008006" key="7">
    <source>
        <dbReference type="Google" id="ProtNLM"/>
    </source>
</evidence>